<feature type="binding site" evidence="9">
    <location>
        <position position="385"/>
    </location>
    <ligand>
        <name>[4Fe-4S] cluster</name>
        <dbReference type="ChEBI" id="CHEBI:49883"/>
        <label>1</label>
    </ligand>
</feature>
<proteinExistence type="inferred from homology"/>
<keyword evidence="9" id="KW-0997">Cell inner membrane</keyword>
<keyword evidence="9" id="KW-1003">Cell membrane</keyword>
<keyword evidence="9" id="KW-0472">Membrane</keyword>
<feature type="binding site" evidence="9">
    <location>
        <position position="418"/>
    </location>
    <ligand>
        <name>[4Fe-4S] cluster</name>
        <dbReference type="ChEBI" id="CHEBI:49883"/>
        <label>2</label>
    </ligand>
</feature>
<name>A0A377H8V1_9PAST</name>
<dbReference type="GO" id="GO:0051539">
    <property type="term" value="F:4 iron, 4 sulfur cluster binding"/>
    <property type="evidence" value="ECO:0007669"/>
    <property type="project" value="UniProtKB-KW"/>
</dbReference>
<comment type="cofactor">
    <cofactor evidence="9">
        <name>[4Fe-4S] cluster</name>
        <dbReference type="ChEBI" id="CHEBI:49883"/>
    </cofactor>
    <text evidence="9">Binds 2 [4Fe-4S] clusters per subunit.</text>
</comment>
<dbReference type="SUPFAM" id="SSF46548">
    <property type="entry name" value="alpha-helical ferredoxin"/>
    <property type="match status" value="1"/>
</dbReference>
<gene>
    <name evidence="9 13" type="primary">rnfC</name>
    <name evidence="13" type="ORF">NCTC11413_01681</name>
</gene>
<dbReference type="Pfam" id="PF12838">
    <property type="entry name" value="Fer4_7"/>
    <property type="match status" value="1"/>
</dbReference>
<comment type="similarity">
    <text evidence="9">Belongs to the 4Fe4S bacterial-type ferredoxin family. RnfC subfamily.</text>
</comment>
<comment type="subcellular location">
    <subcellularLocation>
        <location evidence="9">Cell inner membrane</location>
        <topology evidence="9">Peripheral membrane protein</topology>
    </subcellularLocation>
</comment>
<keyword evidence="3 9" id="KW-0479">Metal-binding</keyword>
<organism evidence="13 14">
    <name type="scientific">Gallibacterium anatis</name>
    <dbReference type="NCBI Taxonomy" id="750"/>
    <lineage>
        <taxon>Bacteria</taxon>
        <taxon>Pseudomonadati</taxon>
        <taxon>Pseudomonadota</taxon>
        <taxon>Gammaproteobacteria</taxon>
        <taxon>Pasteurellales</taxon>
        <taxon>Pasteurellaceae</taxon>
        <taxon>Gallibacterium</taxon>
    </lineage>
</organism>
<evidence type="ECO:0000256" key="11">
    <source>
        <dbReference type="SAM" id="MobiDB-lite"/>
    </source>
</evidence>
<feature type="coiled-coil region" evidence="10">
    <location>
        <begin position="438"/>
        <end position="489"/>
    </location>
</feature>
<evidence type="ECO:0000256" key="1">
    <source>
        <dbReference type="ARBA" id="ARBA00022448"/>
    </source>
</evidence>
<evidence type="ECO:0000256" key="10">
    <source>
        <dbReference type="SAM" id="Coils"/>
    </source>
</evidence>
<dbReference type="GO" id="GO:0046872">
    <property type="term" value="F:metal ion binding"/>
    <property type="evidence" value="ECO:0007669"/>
    <property type="project" value="UniProtKB-KW"/>
</dbReference>
<evidence type="ECO:0000313" key="14">
    <source>
        <dbReference type="Proteomes" id="UP000254232"/>
    </source>
</evidence>
<feature type="binding site" evidence="9">
    <location>
        <position position="389"/>
    </location>
    <ligand>
        <name>[4Fe-4S] cluster</name>
        <dbReference type="ChEBI" id="CHEBI:49883"/>
        <label>2</label>
    </ligand>
</feature>
<feature type="binding site" evidence="9">
    <location>
        <position position="379"/>
    </location>
    <ligand>
        <name>[4Fe-4S] cluster</name>
        <dbReference type="ChEBI" id="CHEBI:49883"/>
        <label>1</label>
    </ligand>
</feature>
<dbReference type="HAMAP" id="MF_00461">
    <property type="entry name" value="RsxC_RnfC"/>
    <property type="match status" value="1"/>
</dbReference>
<dbReference type="GO" id="GO:0009055">
    <property type="term" value="F:electron transfer activity"/>
    <property type="evidence" value="ECO:0007669"/>
    <property type="project" value="InterPro"/>
</dbReference>
<sequence length="898" mass="96777">MLDDVLTRINKNRLWDFPGGIHPPEMKQQSNGTKLSRLKQPDTYYIALKQHAGKAGQLLVQVGDYVLKGQALTQGDDYRTLPVHAPTSGTITAIGDYASSHPSGLPETTITLQADGKDQWCDRQPIEDFLTVPPEQLLQKIYQAGIAGLGGAVFPTASKIASAENKVKLLIINGAECEPYITCDDRLMRDRSLDILEGIRILRYILRPQKVVLAIEDNKAEAIEAMQQALSGANDIEIRVIPTKYPSGAAKQLIQVLTGLEVPNNGRSSQIGVLMNNVATAFAVKKAIIDDEPLIERVVTLTGDKIPQPRNVWARIGTPIYHLLQQAGYQYDDRFPVFMGGPMMGFILPNLNSPVTKVTNCLIAPDHFEYQPPPQERNCIRCSACSDHCPIKLMPQQLYWFARSEDHEKSEQYNLKDCIECGVCAYVCPSNIPLIQYFRQEKAKIAELKLKAKLAEEAKVRFEAKQARMEREKQERDRRTQLAAEARRAEMAKQQGVDPVQAALERVRQKQASNVTPQIKTITNDKGEILPDNSDIMAARKARRLAKQAQTQTVQPAATATTDKENKQAAIAAAIARAKAKKAQQAENSNSAAESSSVATESSADTDPRKAAIAAAIARAKAKKAQQTENNNSAAESSVTAESSADTDARKAAIAAAIARAKAKKAQQAENSNNAVESSSAATESSADTDPRKAAIAAAIARAKAKKAQQAENNNSATESSSVATESSADTDPRKAAIAAAIARAKAKKAQQTENSNNAVESSSVAAESSADTDPRKAAIAAAIARAKAKKVQQAENSNSATKSSVTAESSADADPRKAAIAAAIARAKAKKAQTLAEAEKVILITTDETLDQQQSPSADHHSIDNHQHTDPRKAAIAAAIARAKAKKVAREGNQDNV</sequence>
<evidence type="ECO:0000256" key="2">
    <source>
        <dbReference type="ARBA" id="ARBA00022485"/>
    </source>
</evidence>
<comment type="subunit">
    <text evidence="9">The complex is composed of six subunits: RnfA, RnfB, RnfC, RnfD, RnfE and RnfG.</text>
</comment>
<dbReference type="PANTHER" id="PTHR43034:SF2">
    <property type="entry name" value="ION-TRANSLOCATING OXIDOREDUCTASE COMPLEX SUBUNIT C"/>
    <property type="match status" value="1"/>
</dbReference>
<evidence type="ECO:0000256" key="8">
    <source>
        <dbReference type="ARBA" id="ARBA00023014"/>
    </source>
</evidence>
<dbReference type="AlphaFoldDB" id="A0A377H8V1"/>
<dbReference type="GO" id="GO:0022900">
    <property type="term" value="P:electron transport chain"/>
    <property type="evidence" value="ECO:0007669"/>
    <property type="project" value="UniProtKB-UniRule"/>
</dbReference>
<keyword evidence="6 9" id="KW-0249">Electron transport</keyword>
<dbReference type="InterPro" id="IPR037225">
    <property type="entry name" value="Nuo51_FMN-bd_sf"/>
</dbReference>
<comment type="function">
    <text evidence="9">Part of a membrane-bound complex that couples electron transfer with translocation of ions across the membrane.</text>
</comment>
<keyword evidence="2 9" id="KW-0004">4Fe-4S</keyword>
<keyword evidence="1 9" id="KW-0813">Transport</keyword>
<feature type="region of interest" description="Disordered" evidence="11">
    <location>
        <begin position="585"/>
        <end position="817"/>
    </location>
</feature>
<dbReference type="GeneID" id="77262772"/>
<reference evidence="13 14" key="1">
    <citation type="submission" date="2018-06" db="EMBL/GenBank/DDBJ databases">
        <authorList>
            <consortium name="Pathogen Informatics"/>
            <person name="Doyle S."/>
        </authorList>
    </citation>
    <scope>NUCLEOTIDE SEQUENCE [LARGE SCALE GENOMIC DNA]</scope>
    <source>
        <strain evidence="13 14">NCTC11413</strain>
    </source>
</reference>
<dbReference type="SUPFAM" id="SSF142019">
    <property type="entry name" value="Nqo1 FMN-binding domain-like"/>
    <property type="match status" value="1"/>
</dbReference>
<evidence type="ECO:0000259" key="12">
    <source>
        <dbReference type="PROSITE" id="PS51379"/>
    </source>
</evidence>
<dbReference type="EMBL" id="UGGZ01000001">
    <property type="protein sequence ID" value="STO38547.1"/>
    <property type="molecule type" value="Genomic_DNA"/>
</dbReference>
<dbReference type="InterPro" id="IPR017896">
    <property type="entry name" value="4Fe4S_Fe-S-bd"/>
</dbReference>
<feature type="domain" description="4Fe-4S ferredoxin-type" evidence="12">
    <location>
        <begin position="409"/>
        <end position="438"/>
    </location>
</feature>
<dbReference type="NCBIfam" id="TIGR01945">
    <property type="entry name" value="rnfC"/>
    <property type="match status" value="1"/>
</dbReference>
<keyword evidence="8 9" id="KW-0411">Iron-sulfur</keyword>
<feature type="compositionally biased region" description="Low complexity" evidence="11">
    <location>
        <begin position="754"/>
        <end position="770"/>
    </location>
</feature>
<dbReference type="InterPro" id="IPR026902">
    <property type="entry name" value="RnfC_N"/>
</dbReference>
<dbReference type="Gene3D" id="3.40.50.11540">
    <property type="entry name" value="NADH-ubiquinone oxidoreductase 51kDa subunit"/>
    <property type="match status" value="1"/>
</dbReference>
<keyword evidence="4 9" id="KW-0677">Repeat</keyword>
<evidence type="ECO:0000256" key="6">
    <source>
        <dbReference type="ARBA" id="ARBA00022982"/>
    </source>
</evidence>
<dbReference type="Gene3D" id="3.30.70.20">
    <property type="match status" value="1"/>
</dbReference>
<evidence type="ECO:0000256" key="9">
    <source>
        <dbReference type="HAMAP-Rule" id="MF_00461"/>
    </source>
</evidence>
<feature type="compositionally biased region" description="Low complexity" evidence="11">
    <location>
        <begin position="694"/>
        <end position="744"/>
    </location>
</feature>
<evidence type="ECO:0000256" key="3">
    <source>
        <dbReference type="ARBA" id="ARBA00022723"/>
    </source>
</evidence>
<accession>A0A377H8V1</accession>
<dbReference type="RefSeq" id="WP_018345566.1">
    <property type="nucleotide sequence ID" value="NZ_UGGZ01000001.1"/>
</dbReference>
<feature type="binding site" evidence="9">
    <location>
        <position position="428"/>
    </location>
    <ligand>
        <name>[4Fe-4S] cluster</name>
        <dbReference type="ChEBI" id="CHEBI:49883"/>
        <label>1</label>
    </ligand>
</feature>
<keyword evidence="10" id="KW-0175">Coiled coil</keyword>
<feature type="binding site" evidence="9">
    <location>
        <position position="382"/>
    </location>
    <ligand>
        <name>[4Fe-4S] cluster</name>
        <dbReference type="ChEBI" id="CHEBI:49883"/>
        <label>1</label>
    </ligand>
</feature>
<protein>
    <recommendedName>
        <fullName evidence="9">Ion-translocating oxidoreductase complex subunit C</fullName>
        <ecNumber evidence="9">7.-.-.-</ecNumber>
    </recommendedName>
    <alternativeName>
        <fullName evidence="9">Rnf electron transport complex subunit C</fullName>
    </alternativeName>
</protein>
<dbReference type="PROSITE" id="PS00198">
    <property type="entry name" value="4FE4S_FER_1"/>
    <property type="match status" value="1"/>
</dbReference>
<feature type="compositionally biased region" description="Low complexity" evidence="11">
    <location>
        <begin position="585"/>
        <end position="619"/>
    </location>
</feature>
<feature type="binding site" evidence="9">
    <location>
        <position position="421"/>
    </location>
    <ligand>
        <name>[4Fe-4S] cluster</name>
        <dbReference type="ChEBI" id="CHEBI:49883"/>
        <label>2</label>
    </ligand>
</feature>
<dbReference type="GO" id="GO:0005886">
    <property type="term" value="C:plasma membrane"/>
    <property type="evidence" value="ECO:0007669"/>
    <property type="project" value="UniProtKB-SubCell"/>
</dbReference>
<dbReference type="PANTHER" id="PTHR43034">
    <property type="entry name" value="ION-TRANSLOCATING OXIDOREDUCTASE COMPLEX SUBUNIT C"/>
    <property type="match status" value="1"/>
</dbReference>
<dbReference type="Pfam" id="PF13375">
    <property type="entry name" value="RnfC_N"/>
    <property type="match status" value="1"/>
</dbReference>
<dbReference type="Pfam" id="PF01512">
    <property type="entry name" value="Complex1_51K"/>
    <property type="match status" value="1"/>
</dbReference>
<dbReference type="InterPro" id="IPR010208">
    <property type="entry name" value="Ion_transpt_RnfC/RsxC"/>
</dbReference>
<feature type="binding site" evidence="9">
    <location>
        <position position="424"/>
    </location>
    <ligand>
        <name>[4Fe-4S] cluster</name>
        <dbReference type="ChEBI" id="CHEBI:49883"/>
        <label>2</label>
    </ligand>
</feature>
<evidence type="ECO:0000256" key="5">
    <source>
        <dbReference type="ARBA" id="ARBA00022967"/>
    </source>
</evidence>
<dbReference type="PROSITE" id="PS51379">
    <property type="entry name" value="4FE4S_FER_2"/>
    <property type="match status" value="2"/>
</dbReference>
<feature type="compositionally biased region" description="Basic and acidic residues" evidence="11">
    <location>
        <begin position="859"/>
        <end position="874"/>
    </location>
</feature>
<dbReference type="EC" id="7.-.-.-" evidence="9"/>
<dbReference type="InterPro" id="IPR011538">
    <property type="entry name" value="Nuo51_FMN-bd"/>
</dbReference>
<keyword evidence="7 9" id="KW-0408">Iron</keyword>
<feature type="compositionally biased region" description="Polar residues" evidence="11">
    <location>
        <begin position="794"/>
        <end position="810"/>
    </location>
</feature>
<feature type="compositionally biased region" description="Low complexity" evidence="11">
    <location>
        <begin position="628"/>
        <end position="686"/>
    </location>
</feature>
<evidence type="ECO:0000313" key="13">
    <source>
        <dbReference type="EMBL" id="STO38547.1"/>
    </source>
</evidence>
<dbReference type="Proteomes" id="UP000254232">
    <property type="component" value="Unassembled WGS sequence"/>
</dbReference>
<keyword evidence="5 9" id="KW-1278">Translocase</keyword>
<dbReference type="InterPro" id="IPR017900">
    <property type="entry name" value="4Fe4S_Fe_S_CS"/>
</dbReference>
<dbReference type="NCBIfam" id="NF003454">
    <property type="entry name" value="PRK05035.1"/>
    <property type="match status" value="1"/>
</dbReference>
<evidence type="ECO:0000256" key="7">
    <source>
        <dbReference type="ARBA" id="ARBA00023004"/>
    </source>
</evidence>
<feature type="region of interest" description="Disordered" evidence="11">
    <location>
        <begin position="852"/>
        <end position="874"/>
    </location>
</feature>
<evidence type="ECO:0000256" key="4">
    <source>
        <dbReference type="ARBA" id="ARBA00022737"/>
    </source>
</evidence>
<feature type="domain" description="4Fe-4S ferredoxin-type" evidence="12">
    <location>
        <begin position="370"/>
        <end position="399"/>
    </location>
</feature>